<keyword evidence="4 6" id="KW-1133">Transmembrane helix</keyword>
<evidence type="ECO:0000256" key="1">
    <source>
        <dbReference type="ARBA" id="ARBA00004141"/>
    </source>
</evidence>
<evidence type="ECO:0000313" key="8">
    <source>
        <dbReference type="Proteomes" id="UP000799779"/>
    </source>
</evidence>
<organism evidence="7 8">
    <name type="scientific">Amniculicola lignicola CBS 123094</name>
    <dbReference type="NCBI Taxonomy" id="1392246"/>
    <lineage>
        <taxon>Eukaryota</taxon>
        <taxon>Fungi</taxon>
        <taxon>Dikarya</taxon>
        <taxon>Ascomycota</taxon>
        <taxon>Pezizomycotina</taxon>
        <taxon>Dothideomycetes</taxon>
        <taxon>Pleosporomycetidae</taxon>
        <taxon>Pleosporales</taxon>
        <taxon>Amniculicolaceae</taxon>
        <taxon>Amniculicola</taxon>
    </lineage>
</organism>
<keyword evidence="3 6" id="KW-0812">Transmembrane</keyword>
<dbReference type="GO" id="GO:0005743">
    <property type="term" value="C:mitochondrial inner membrane"/>
    <property type="evidence" value="ECO:0007669"/>
    <property type="project" value="TreeGrafter"/>
</dbReference>
<comment type="subcellular location">
    <subcellularLocation>
        <location evidence="1">Membrane</location>
        <topology evidence="1">Multi-pass membrane protein</topology>
    </subcellularLocation>
</comment>
<evidence type="ECO:0000256" key="2">
    <source>
        <dbReference type="ARBA" id="ARBA00009877"/>
    </source>
</evidence>
<evidence type="ECO:0000256" key="6">
    <source>
        <dbReference type="SAM" id="Phobius"/>
    </source>
</evidence>
<dbReference type="AlphaFoldDB" id="A0A6A5WLA4"/>
<proteinExistence type="inferred from homology"/>
<evidence type="ECO:0000256" key="3">
    <source>
        <dbReference type="ARBA" id="ARBA00022692"/>
    </source>
</evidence>
<evidence type="ECO:0000256" key="4">
    <source>
        <dbReference type="ARBA" id="ARBA00022989"/>
    </source>
</evidence>
<name>A0A6A5WLA4_9PLEO</name>
<dbReference type="GO" id="GO:0032979">
    <property type="term" value="P:protein insertion into mitochondrial inner membrane from matrix"/>
    <property type="evidence" value="ECO:0007669"/>
    <property type="project" value="TreeGrafter"/>
</dbReference>
<accession>A0A6A5WLA4</accession>
<dbReference type="GO" id="GO:0032977">
    <property type="term" value="F:membrane insertase activity"/>
    <property type="evidence" value="ECO:0007669"/>
    <property type="project" value="InterPro"/>
</dbReference>
<keyword evidence="5 6" id="KW-0472">Membrane</keyword>
<dbReference type="OrthoDB" id="2148490at2759"/>
<feature type="transmembrane region" description="Helical" evidence="6">
    <location>
        <begin position="12"/>
        <end position="33"/>
    </location>
</feature>
<keyword evidence="8" id="KW-1185">Reference proteome</keyword>
<sequence>MFEVLHMAMPWYAAIPTGAFLLRAFLVSTMGSWSRQSATRYIALTPLRSAMSVQIQAEIVSRRNYKSLKEVDKAVRTMTKQRSKELHQRWSCSLTRQIGWSIAQLPIFLSMAEVLRRMCGTQTGLLGMVMEAAGFEKYVSRQEQALLDDQNTIAPDATNPLIHENNIFFDPTLAQEGMFWFPDLMVPDPSGALPFVVSALMVTNVFHSTSRRSTGANALPKSTKLTRNIMLFVALLIGPLTQHMPAAVLLYWASSTSSVLVWNTWLDRRYPVPIGQGKCKRPLAAETPKTRGA</sequence>
<gene>
    <name evidence="7" type="ORF">P154DRAFT_430562</name>
</gene>
<dbReference type="InterPro" id="IPR001708">
    <property type="entry name" value="YidC/ALB3/OXA1/COX18"/>
</dbReference>
<comment type="similarity">
    <text evidence="2">Belongs to the OXA1/ALB3/YidC family.</text>
</comment>
<evidence type="ECO:0000256" key="5">
    <source>
        <dbReference type="ARBA" id="ARBA00023136"/>
    </source>
</evidence>
<dbReference type="GO" id="GO:0033617">
    <property type="term" value="P:mitochondrial respiratory chain complex IV assembly"/>
    <property type="evidence" value="ECO:0007669"/>
    <property type="project" value="TreeGrafter"/>
</dbReference>
<dbReference type="Proteomes" id="UP000799779">
    <property type="component" value="Unassembled WGS sequence"/>
</dbReference>
<reference evidence="7" key="1">
    <citation type="journal article" date="2020" name="Stud. Mycol.">
        <title>101 Dothideomycetes genomes: a test case for predicting lifestyles and emergence of pathogens.</title>
        <authorList>
            <person name="Haridas S."/>
            <person name="Albert R."/>
            <person name="Binder M."/>
            <person name="Bloem J."/>
            <person name="Labutti K."/>
            <person name="Salamov A."/>
            <person name="Andreopoulos B."/>
            <person name="Baker S."/>
            <person name="Barry K."/>
            <person name="Bills G."/>
            <person name="Bluhm B."/>
            <person name="Cannon C."/>
            <person name="Castanera R."/>
            <person name="Culley D."/>
            <person name="Daum C."/>
            <person name="Ezra D."/>
            <person name="Gonzalez J."/>
            <person name="Henrissat B."/>
            <person name="Kuo A."/>
            <person name="Liang C."/>
            <person name="Lipzen A."/>
            <person name="Lutzoni F."/>
            <person name="Magnuson J."/>
            <person name="Mondo S."/>
            <person name="Nolan M."/>
            <person name="Ohm R."/>
            <person name="Pangilinan J."/>
            <person name="Park H.-J."/>
            <person name="Ramirez L."/>
            <person name="Alfaro M."/>
            <person name="Sun H."/>
            <person name="Tritt A."/>
            <person name="Yoshinaga Y."/>
            <person name="Zwiers L.-H."/>
            <person name="Turgeon B."/>
            <person name="Goodwin S."/>
            <person name="Spatafora J."/>
            <person name="Crous P."/>
            <person name="Grigoriev I."/>
        </authorList>
    </citation>
    <scope>NUCLEOTIDE SEQUENCE</scope>
    <source>
        <strain evidence="7">CBS 123094</strain>
    </source>
</reference>
<dbReference type="PANTHER" id="PTHR12428">
    <property type="entry name" value="OXA1"/>
    <property type="match status" value="1"/>
</dbReference>
<dbReference type="EMBL" id="ML977576">
    <property type="protein sequence ID" value="KAF2002653.1"/>
    <property type="molecule type" value="Genomic_DNA"/>
</dbReference>
<dbReference type="PANTHER" id="PTHR12428:SF65">
    <property type="entry name" value="CYTOCHROME C OXIDASE ASSEMBLY PROTEIN COX18, MITOCHONDRIAL"/>
    <property type="match status" value="1"/>
</dbReference>
<evidence type="ECO:0000313" key="7">
    <source>
        <dbReference type="EMBL" id="KAF2002653.1"/>
    </source>
</evidence>
<protein>
    <submittedName>
        <fullName evidence="7">Uncharacterized protein</fullName>
    </submittedName>
</protein>
<feature type="transmembrane region" description="Helical" evidence="6">
    <location>
        <begin position="229"/>
        <end position="253"/>
    </location>
</feature>